<accession>A0A395MB39</accession>
<protein>
    <submittedName>
        <fullName evidence="1">Uncharacterized protein</fullName>
    </submittedName>
</protein>
<evidence type="ECO:0000313" key="2">
    <source>
        <dbReference type="Proteomes" id="UP000265631"/>
    </source>
</evidence>
<dbReference type="AlphaFoldDB" id="A0A395MB39"/>
<keyword evidence="2" id="KW-1185">Reference proteome</keyword>
<proteinExistence type="predicted"/>
<evidence type="ECO:0000313" key="1">
    <source>
        <dbReference type="EMBL" id="RFN45068.1"/>
    </source>
</evidence>
<reference evidence="1 2" key="1">
    <citation type="journal article" date="2018" name="PLoS Pathog.">
        <title>Evolution of structural diversity of trichothecenes, a family of toxins produced by plant pathogenic and entomopathogenic fungi.</title>
        <authorList>
            <person name="Proctor R.H."/>
            <person name="McCormick S.P."/>
            <person name="Kim H.S."/>
            <person name="Cardoza R.E."/>
            <person name="Stanley A.M."/>
            <person name="Lindo L."/>
            <person name="Kelly A."/>
            <person name="Brown D.W."/>
            <person name="Lee T."/>
            <person name="Vaughan M.M."/>
            <person name="Alexander N.J."/>
            <person name="Busman M."/>
            <person name="Gutierrez S."/>
        </authorList>
    </citation>
    <scope>NUCLEOTIDE SEQUENCE [LARGE SCALE GENOMIC DNA]</scope>
    <source>
        <strain evidence="1 2">NRRL 13405</strain>
    </source>
</reference>
<gene>
    <name evidence="1" type="ORF">FIE12Z_10686</name>
</gene>
<organism evidence="1 2">
    <name type="scientific">Fusarium flagelliforme</name>
    <dbReference type="NCBI Taxonomy" id="2675880"/>
    <lineage>
        <taxon>Eukaryota</taxon>
        <taxon>Fungi</taxon>
        <taxon>Dikarya</taxon>
        <taxon>Ascomycota</taxon>
        <taxon>Pezizomycotina</taxon>
        <taxon>Sordariomycetes</taxon>
        <taxon>Hypocreomycetidae</taxon>
        <taxon>Hypocreales</taxon>
        <taxon>Nectriaceae</taxon>
        <taxon>Fusarium</taxon>
        <taxon>Fusarium incarnatum-equiseti species complex</taxon>
    </lineage>
</organism>
<name>A0A395MB39_9HYPO</name>
<dbReference type="EMBL" id="PXXK01000378">
    <property type="protein sequence ID" value="RFN45068.1"/>
    <property type="molecule type" value="Genomic_DNA"/>
</dbReference>
<dbReference type="STRING" id="2594813.A0A395MB39"/>
<dbReference type="Proteomes" id="UP000265631">
    <property type="component" value="Unassembled WGS sequence"/>
</dbReference>
<sequence>MSVDRSLQLSARQFLPFTVCQSFVEVFDNAFQRPFFAIGLFITDSTLAGPCKPRTSASEEVTATSVATSETTTTVLETSTDVVSETATTVTTSATTTAVDINLTTSETETSTAIDFTTVADTTTIAETSAVAETTTTAPGPIATYSLRASGSPIDGATPQGSGQQGNSIIFNPNFSGVVPRTYAIEPSTGRLQDTDTGRYVCAYYGSSRTPSVPAMVANCRDGDDKRYNFMTCKAVNGLLSCTASRGFCVTDDETDEVTCITTPGVNDQFYYRYSPNGGDYWYVGSASDIPAGYTPINVAATKL</sequence>
<comment type="caution">
    <text evidence="1">The sequence shown here is derived from an EMBL/GenBank/DDBJ whole genome shotgun (WGS) entry which is preliminary data.</text>
</comment>